<dbReference type="InterPro" id="IPR016162">
    <property type="entry name" value="Ald_DH_N"/>
</dbReference>
<evidence type="ECO:0000256" key="2">
    <source>
        <dbReference type="PROSITE-ProRule" id="PRU10007"/>
    </source>
</evidence>
<dbReference type="CDD" id="cd07114">
    <property type="entry name" value="ALDH_DhaS"/>
    <property type="match status" value="1"/>
</dbReference>
<gene>
    <name evidence="5" type="ORF">KUV26_18705</name>
</gene>
<comment type="similarity">
    <text evidence="3">Belongs to the aldehyde dehydrogenase family.</text>
</comment>
<accession>A0ABS7NKL2</accession>
<dbReference type="Gene3D" id="3.40.309.10">
    <property type="entry name" value="Aldehyde Dehydrogenase, Chain A, domain 2"/>
    <property type="match status" value="1"/>
</dbReference>
<evidence type="ECO:0000313" key="5">
    <source>
        <dbReference type="EMBL" id="MBY6141476.1"/>
    </source>
</evidence>
<keyword evidence="1 3" id="KW-0560">Oxidoreductase</keyword>
<comment type="caution">
    <text evidence="5">The sequence shown here is derived from an EMBL/GenBank/DDBJ whole genome shotgun (WGS) entry which is preliminary data.</text>
</comment>
<feature type="domain" description="Aldehyde dehydrogenase" evidence="4">
    <location>
        <begin position="14"/>
        <end position="471"/>
    </location>
</feature>
<dbReference type="PROSITE" id="PS00070">
    <property type="entry name" value="ALDEHYDE_DEHYDR_CYS"/>
    <property type="match status" value="1"/>
</dbReference>
<dbReference type="InterPro" id="IPR015590">
    <property type="entry name" value="Aldehyde_DH_dom"/>
</dbReference>
<evidence type="ECO:0000313" key="6">
    <source>
        <dbReference type="Proteomes" id="UP000766629"/>
    </source>
</evidence>
<dbReference type="RefSeq" id="WP_222509516.1">
    <property type="nucleotide sequence ID" value="NZ_JAHVJA010000011.1"/>
</dbReference>
<feature type="active site" evidence="2">
    <location>
        <position position="247"/>
    </location>
</feature>
<dbReference type="InterPro" id="IPR029510">
    <property type="entry name" value="Ald_DH_CS_GLU"/>
</dbReference>
<dbReference type="InterPro" id="IPR016160">
    <property type="entry name" value="Ald_DH_CS_CYS"/>
</dbReference>
<evidence type="ECO:0000256" key="1">
    <source>
        <dbReference type="ARBA" id="ARBA00023002"/>
    </source>
</evidence>
<dbReference type="PANTHER" id="PTHR11699">
    <property type="entry name" value="ALDEHYDE DEHYDROGENASE-RELATED"/>
    <property type="match status" value="1"/>
</dbReference>
<dbReference type="Pfam" id="PF00171">
    <property type="entry name" value="Aldedh"/>
    <property type="match status" value="1"/>
</dbReference>
<evidence type="ECO:0000256" key="3">
    <source>
        <dbReference type="RuleBase" id="RU003345"/>
    </source>
</evidence>
<keyword evidence="6" id="KW-1185">Reference proteome</keyword>
<dbReference type="Proteomes" id="UP000766629">
    <property type="component" value="Unassembled WGS sequence"/>
</dbReference>
<dbReference type="SUPFAM" id="SSF53720">
    <property type="entry name" value="ALDH-like"/>
    <property type="match status" value="1"/>
</dbReference>
<proteinExistence type="inferred from homology"/>
<protein>
    <submittedName>
        <fullName evidence="5">Aldehyde dehydrogenase</fullName>
    </submittedName>
</protein>
<organism evidence="5 6">
    <name type="scientific">Leisingera daeponensis</name>
    <dbReference type="NCBI Taxonomy" id="405746"/>
    <lineage>
        <taxon>Bacteria</taxon>
        <taxon>Pseudomonadati</taxon>
        <taxon>Pseudomonadota</taxon>
        <taxon>Alphaproteobacteria</taxon>
        <taxon>Rhodobacterales</taxon>
        <taxon>Roseobacteraceae</taxon>
        <taxon>Leisingera</taxon>
    </lineage>
</organism>
<dbReference type="InterPro" id="IPR016163">
    <property type="entry name" value="Ald_DH_C"/>
</dbReference>
<name>A0ABS7NKL2_9RHOB</name>
<evidence type="ECO:0000259" key="4">
    <source>
        <dbReference type="Pfam" id="PF00171"/>
    </source>
</evidence>
<dbReference type="Gene3D" id="3.40.605.10">
    <property type="entry name" value="Aldehyde Dehydrogenase, Chain A, domain 1"/>
    <property type="match status" value="1"/>
</dbReference>
<dbReference type="InterPro" id="IPR016161">
    <property type="entry name" value="Ald_DH/histidinol_DH"/>
</dbReference>
<dbReference type="EMBL" id="JAHVJA010000011">
    <property type="protein sequence ID" value="MBY6141476.1"/>
    <property type="molecule type" value="Genomic_DNA"/>
</dbReference>
<sequence>MQTFQQYIGGAFEDASETFESLDPATGKPWAQMPAASAADVDRAVRAAEAAFFSSEWAGMTATQRGKLLMRLADLVAENAPRLAELETRDTGKIIRETSAQIAYVAEYYRYYAGLADKIEGAHLPIDKQDMEVWLRREPVGVVAAIVPWNSQLFLSAVKIGPALAAGCTVVLKASEEGPAPMLEFARIFDQADFPSGVLNVITGGPEAGAALTSHSKVAHVAFTGGPETARHIVRNSAENLASTSLELGGKSPFIVFDDADLESAVNAQVSGIFAATGQSCVAGSRLVIQKGIKDAFLARLKEKAEAVVIGAPDDMATEVGPLCTLKQRDHAVNLIEASVKAGAKLVTGGTVPEGEGFFFPPTVLDCSDAPEAPCLSTEFFGPVLSVVAFETEAQALEIANSTAFGLASGVFTQNLTRAHRMIRGIRAGIVWVNTYRAVSPIAPFGGHGLSGHGREGGLQAALDYTKVKAVWLRTSDDPIPDPFVMR</sequence>
<reference evidence="5 6" key="1">
    <citation type="submission" date="2021-06" db="EMBL/GenBank/DDBJ databases">
        <title>50 bacteria genomes isolated from Dapeng, Shenzhen, China.</title>
        <authorList>
            <person name="Zheng W."/>
            <person name="Yu S."/>
            <person name="Huang Y."/>
        </authorList>
    </citation>
    <scope>NUCLEOTIDE SEQUENCE [LARGE SCALE GENOMIC DNA]</scope>
    <source>
        <strain evidence="5 6">DP1N14-2</strain>
    </source>
</reference>
<dbReference type="PROSITE" id="PS00687">
    <property type="entry name" value="ALDEHYDE_DEHYDR_GLU"/>
    <property type="match status" value="1"/>
</dbReference>